<reference evidence="6 7" key="1">
    <citation type="journal article" date="2017" name="Int. J. Syst. Evol. Microbiol.">
        <title>Desulfovibrio senegalensis sp. nov., a mesophilic sulfate reducer isolated from marine sediment.</title>
        <authorList>
            <person name="Thioye A."/>
            <person name="Gam Z.B.A."/>
            <person name="Mbengue M."/>
            <person name="Cayol J.L."/>
            <person name="Joseph-Bartoli M."/>
            <person name="Toure-Kane C."/>
            <person name="Labat M."/>
        </authorList>
    </citation>
    <scope>NUCLEOTIDE SEQUENCE [LARGE SCALE GENOMIC DNA]</scope>
    <source>
        <strain evidence="6 7">DSM 101509</strain>
    </source>
</reference>
<proteinExistence type="inferred from homology"/>
<feature type="domain" description="ABC transporter" evidence="5">
    <location>
        <begin position="4"/>
        <end position="251"/>
    </location>
</feature>
<dbReference type="InterPro" id="IPR003439">
    <property type="entry name" value="ABC_transporter-like_ATP-bd"/>
</dbReference>
<evidence type="ECO:0000259" key="5">
    <source>
        <dbReference type="PROSITE" id="PS50893"/>
    </source>
</evidence>
<dbReference type="RefSeq" id="WP_151151863.1">
    <property type="nucleotide sequence ID" value="NZ_WAIE01000008.1"/>
</dbReference>
<dbReference type="CDD" id="cd03257">
    <property type="entry name" value="ABC_NikE_OppD_transporters"/>
    <property type="match status" value="1"/>
</dbReference>
<dbReference type="InterPro" id="IPR050319">
    <property type="entry name" value="ABC_transp_ATP-bind"/>
</dbReference>
<dbReference type="EMBL" id="WAIE01000008">
    <property type="protein sequence ID" value="KAB1439077.1"/>
    <property type="molecule type" value="Genomic_DNA"/>
</dbReference>
<dbReference type="InterPro" id="IPR017871">
    <property type="entry name" value="ABC_transporter-like_CS"/>
</dbReference>
<dbReference type="InterPro" id="IPR027417">
    <property type="entry name" value="P-loop_NTPase"/>
</dbReference>
<keyword evidence="2" id="KW-0813">Transport</keyword>
<dbReference type="GO" id="GO:0016887">
    <property type="term" value="F:ATP hydrolysis activity"/>
    <property type="evidence" value="ECO:0007669"/>
    <property type="project" value="InterPro"/>
</dbReference>
<evidence type="ECO:0000256" key="4">
    <source>
        <dbReference type="ARBA" id="ARBA00022840"/>
    </source>
</evidence>
<dbReference type="SUPFAM" id="SSF52540">
    <property type="entry name" value="P-loop containing nucleoside triphosphate hydrolases"/>
    <property type="match status" value="1"/>
</dbReference>
<dbReference type="SMART" id="SM00382">
    <property type="entry name" value="AAA"/>
    <property type="match status" value="1"/>
</dbReference>
<accession>A0A6N6N0W8</accession>
<dbReference type="PROSITE" id="PS50893">
    <property type="entry name" value="ABC_TRANSPORTER_2"/>
    <property type="match status" value="1"/>
</dbReference>
<evidence type="ECO:0000313" key="6">
    <source>
        <dbReference type="EMBL" id="KAB1439077.1"/>
    </source>
</evidence>
<dbReference type="PANTHER" id="PTHR43776:SF7">
    <property type="entry name" value="D,D-DIPEPTIDE TRANSPORT ATP-BINDING PROTEIN DDPF-RELATED"/>
    <property type="match status" value="1"/>
</dbReference>
<evidence type="ECO:0000313" key="7">
    <source>
        <dbReference type="Proteomes" id="UP000438699"/>
    </source>
</evidence>
<dbReference type="AlphaFoldDB" id="A0A6N6N0W8"/>
<comment type="caution">
    <text evidence="6">The sequence shown here is derived from an EMBL/GenBank/DDBJ whole genome shotgun (WGS) entry which is preliminary data.</text>
</comment>
<dbReference type="PROSITE" id="PS00211">
    <property type="entry name" value="ABC_TRANSPORTER_1"/>
    <property type="match status" value="1"/>
</dbReference>
<dbReference type="Gene3D" id="3.40.50.300">
    <property type="entry name" value="P-loop containing nucleotide triphosphate hydrolases"/>
    <property type="match status" value="1"/>
</dbReference>
<dbReference type="GO" id="GO:0055085">
    <property type="term" value="P:transmembrane transport"/>
    <property type="evidence" value="ECO:0007669"/>
    <property type="project" value="UniProtKB-ARBA"/>
</dbReference>
<comment type="similarity">
    <text evidence="1">Belongs to the ABC transporter superfamily.</text>
</comment>
<sequence>MPVVELSGIRKTYGRGGFFHKQERFTVLEDVNLSLNPGESLGLVGRSGSGKSTLGRIMLGLEAPDAGSVRILGQDVTGRKRLPMDVRRAVQVVFQDAIGSSNPRLTAGEIIAEPLRNFDKLKGRQLRDRVAELLELVGLCPDDADKLPGRFSGGQLQRVCIARALAPSPQVIVLDEAVSSLDMLIQARILDLLDSLRRQYGTAYLFVTHDLRLVRRFCDRAFFMSDGSLHAFDPSRTLDMKGSGVLRELFDAILPPMPDKARQQGSFSERVAV</sequence>
<dbReference type="Proteomes" id="UP000438699">
    <property type="component" value="Unassembled WGS sequence"/>
</dbReference>
<dbReference type="PANTHER" id="PTHR43776">
    <property type="entry name" value="TRANSPORT ATP-BINDING PROTEIN"/>
    <property type="match status" value="1"/>
</dbReference>
<evidence type="ECO:0000256" key="1">
    <source>
        <dbReference type="ARBA" id="ARBA00005417"/>
    </source>
</evidence>
<dbReference type="GO" id="GO:0005524">
    <property type="term" value="F:ATP binding"/>
    <property type="evidence" value="ECO:0007669"/>
    <property type="project" value="UniProtKB-KW"/>
</dbReference>
<organism evidence="6 7">
    <name type="scientific">Pseudodesulfovibrio senegalensis</name>
    <dbReference type="NCBI Taxonomy" id="1721087"/>
    <lineage>
        <taxon>Bacteria</taxon>
        <taxon>Pseudomonadati</taxon>
        <taxon>Thermodesulfobacteriota</taxon>
        <taxon>Desulfovibrionia</taxon>
        <taxon>Desulfovibrionales</taxon>
        <taxon>Desulfovibrionaceae</taxon>
    </lineage>
</organism>
<protein>
    <submittedName>
        <fullName evidence="6">ATP-binding cassette domain-containing protein</fullName>
    </submittedName>
</protein>
<dbReference type="Pfam" id="PF00005">
    <property type="entry name" value="ABC_tran"/>
    <property type="match status" value="1"/>
</dbReference>
<keyword evidence="7" id="KW-1185">Reference proteome</keyword>
<evidence type="ECO:0000256" key="3">
    <source>
        <dbReference type="ARBA" id="ARBA00022741"/>
    </source>
</evidence>
<dbReference type="OrthoDB" id="9809450at2"/>
<keyword evidence="3" id="KW-0547">Nucleotide-binding</keyword>
<dbReference type="InterPro" id="IPR003593">
    <property type="entry name" value="AAA+_ATPase"/>
</dbReference>
<evidence type="ECO:0000256" key="2">
    <source>
        <dbReference type="ARBA" id="ARBA00022448"/>
    </source>
</evidence>
<gene>
    <name evidence="6" type="ORF">F8A88_14315</name>
</gene>
<name>A0A6N6N0W8_9BACT</name>
<keyword evidence="4 6" id="KW-0067">ATP-binding</keyword>